<dbReference type="InterPro" id="IPR010138">
    <property type="entry name" value="UDP-diacylglucosamine_Hdrlase"/>
</dbReference>
<dbReference type="EMBL" id="QICN01000001">
    <property type="protein sequence ID" value="PXV71172.1"/>
    <property type="molecule type" value="Genomic_DNA"/>
</dbReference>
<comment type="subcellular location">
    <subcellularLocation>
        <location evidence="2">Cell inner membrane</location>
        <topology evidence="2">Peripheral membrane protein</topology>
        <orientation evidence="2">Cytoplasmic side</orientation>
    </subcellularLocation>
</comment>
<feature type="binding site" evidence="2">
    <location>
        <position position="10"/>
    </location>
    <ligand>
        <name>Mn(2+)</name>
        <dbReference type="ChEBI" id="CHEBI:29035"/>
        <label>1</label>
    </ligand>
</feature>
<dbReference type="GO" id="GO:0030145">
    <property type="term" value="F:manganese ion binding"/>
    <property type="evidence" value="ECO:0007669"/>
    <property type="project" value="UniProtKB-UniRule"/>
</dbReference>
<evidence type="ECO:0000256" key="2">
    <source>
        <dbReference type="HAMAP-Rule" id="MF_00575"/>
    </source>
</evidence>
<accession>A0A318EJV3</accession>
<dbReference type="EC" id="3.6.1.54" evidence="2"/>
<comment type="caution">
    <text evidence="3">The sequence shown here is derived from an EMBL/GenBank/DDBJ whole genome shotgun (WGS) entry which is preliminary data.</text>
</comment>
<dbReference type="UniPathway" id="UPA00359">
    <property type="reaction ID" value="UER00480"/>
</dbReference>
<name>A0A318EJV3_9GAMM</name>
<dbReference type="GO" id="GO:0009245">
    <property type="term" value="P:lipid A biosynthetic process"/>
    <property type="evidence" value="ECO:0007669"/>
    <property type="project" value="UniProtKB-UniRule"/>
</dbReference>
<dbReference type="AlphaFoldDB" id="A0A318EJV3"/>
<organism evidence="3 4">
    <name type="scientific">Sinimarinibacterium flocculans</name>
    <dbReference type="NCBI Taxonomy" id="985250"/>
    <lineage>
        <taxon>Bacteria</taxon>
        <taxon>Pseudomonadati</taxon>
        <taxon>Pseudomonadota</taxon>
        <taxon>Gammaproteobacteria</taxon>
        <taxon>Nevskiales</taxon>
        <taxon>Nevskiaceae</taxon>
        <taxon>Sinimarinibacterium</taxon>
    </lineage>
</organism>
<dbReference type="OrthoDB" id="9783283at2"/>
<feature type="binding site" evidence="2">
    <location>
        <position position="197"/>
    </location>
    <ligand>
        <name>Mn(2+)</name>
        <dbReference type="ChEBI" id="CHEBI:29035"/>
        <label>1</label>
    </ligand>
</feature>
<dbReference type="GO" id="GO:0005737">
    <property type="term" value="C:cytoplasm"/>
    <property type="evidence" value="ECO:0007669"/>
    <property type="project" value="InterPro"/>
</dbReference>
<gene>
    <name evidence="2" type="primary">lpxH</name>
    <name evidence="3" type="ORF">C8D93_101214</name>
</gene>
<dbReference type="InterPro" id="IPR043461">
    <property type="entry name" value="LpxH-like"/>
</dbReference>
<feature type="binding site" evidence="2">
    <location>
        <position position="195"/>
    </location>
    <ligand>
        <name>substrate</name>
    </ligand>
</feature>
<dbReference type="Proteomes" id="UP000248330">
    <property type="component" value="Unassembled WGS sequence"/>
</dbReference>
<keyword evidence="2" id="KW-0441">Lipid A biosynthesis</keyword>
<dbReference type="GO" id="GO:0019897">
    <property type="term" value="C:extrinsic component of plasma membrane"/>
    <property type="evidence" value="ECO:0007669"/>
    <property type="project" value="UniProtKB-UniRule"/>
</dbReference>
<dbReference type="RefSeq" id="WP_110263313.1">
    <property type="nucleotide sequence ID" value="NZ_CAKZQT010000019.1"/>
</dbReference>
<comment type="similarity">
    <text evidence="2">Belongs to the LpxH family.</text>
</comment>
<feature type="binding site" evidence="2">
    <location>
        <position position="164"/>
    </location>
    <ligand>
        <name>substrate</name>
    </ligand>
</feature>
<feature type="binding site" evidence="2">
    <location>
        <begin position="79"/>
        <end position="80"/>
    </location>
    <ligand>
        <name>substrate</name>
    </ligand>
</feature>
<dbReference type="InterPro" id="IPR029052">
    <property type="entry name" value="Metallo-depent_PP-like"/>
</dbReference>
<keyword evidence="4" id="KW-1185">Reference proteome</keyword>
<keyword evidence="2" id="KW-1003">Cell membrane</keyword>
<protein>
    <recommendedName>
        <fullName evidence="2">UDP-2,3-diacylglucosamine hydrolase</fullName>
        <ecNumber evidence="2">3.6.1.54</ecNumber>
    </recommendedName>
    <alternativeName>
        <fullName evidence="2">UDP-2,3-diacylglucosamine diphosphatase</fullName>
    </alternativeName>
</protein>
<feature type="binding site" evidence="2">
    <location>
        <position position="195"/>
    </location>
    <ligand>
        <name>Mn(2+)</name>
        <dbReference type="ChEBI" id="CHEBI:29035"/>
        <label>2</label>
    </ligand>
</feature>
<feature type="binding site" evidence="2">
    <location>
        <position position="114"/>
    </location>
    <ligand>
        <name>Mn(2+)</name>
        <dbReference type="ChEBI" id="CHEBI:29035"/>
        <label>2</label>
    </ligand>
</feature>
<evidence type="ECO:0000313" key="4">
    <source>
        <dbReference type="Proteomes" id="UP000248330"/>
    </source>
</evidence>
<reference evidence="3 4" key="1">
    <citation type="submission" date="2018-04" db="EMBL/GenBank/DDBJ databases">
        <title>Genomic Encyclopedia of Type Strains, Phase IV (KMG-IV): sequencing the most valuable type-strain genomes for metagenomic binning, comparative biology and taxonomic classification.</title>
        <authorList>
            <person name="Goeker M."/>
        </authorList>
    </citation>
    <scope>NUCLEOTIDE SEQUENCE [LARGE SCALE GENOMIC DNA]</scope>
    <source>
        <strain evidence="3 4">DSM 104150</strain>
    </source>
</reference>
<keyword evidence="2" id="KW-0479">Metal-binding</keyword>
<dbReference type="GO" id="GO:0008758">
    <property type="term" value="F:UDP-2,3-diacylglucosamine hydrolase activity"/>
    <property type="evidence" value="ECO:0007669"/>
    <property type="project" value="UniProtKB-UniRule"/>
</dbReference>
<evidence type="ECO:0000256" key="1">
    <source>
        <dbReference type="ARBA" id="ARBA00022801"/>
    </source>
</evidence>
<comment type="function">
    <text evidence="2">Hydrolyzes the pyrophosphate bond of UDP-2,3-diacylglucosamine to yield 2,3-diacylglucosamine 1-phosphate (lipid X) and UMP by catalyzing the attack of water at the alpha-P atom. Involved in the biosynthesis of lipid A, a phosphorylated glycolipid that anchors the lipopolysaccharide to the outer membrane of the cell.</text>
</comment>
<sequence>MTALLLSDLHLPAEPSPLREGFLRFLDGPARTARQVYILGDLFEYWIGDDAGLALYRDEIRALRALTDAGVRIGFMHGNRDFLVGTGFARASGVELLADPIRVDLDGEATLLSHGDAWCSDDRAYQRWRRFSRNPLAQSLFLRLPTSLRARIAGDVRRRSDDDKDRKTVEIMDVHPSAIAEAFRACGCRRIIHGHTHRPATHRLQIGGREVERIVLADWTPQRMEWLEAGDGLRRVGFDGNLTIRGTC</sequence>
<feature type="binding site" evidence="2">
    <location>
        <position position="122"/>
    </location>
    <ligand>
        <name>substrate</name>
    </ligand>
</feature>
<evidence type="ECO:0000313" key="3">
    <source>
        <dbReference type="EMBL" id="PXV71172.1"/>
    </source>
</evidence>
<feature type="binding site" evidence="2">
    <location>
        <position position="41"/>
    </location>
    <ligand>
        <name>Mn(2+)</name>
        <dbReference type="ChEBI" id="CHEBI:29035"/>
        <label>1</label>
    </ligand>
</feature>
<feature type="binding site" evidence="2">
    <location>
        <position position="160"/>
    </location>
    <ligand>
        <name>substrate</name>
    </ligand>
</feature>
<keyword evidence="1 2" id="KW-0378">Hydrolase</keyword>
<dbReference type="PANTHER" id="PTHR34990:SF1">
    <property type="entry name" value="UDP-2,3-DIACYLGLUCOSAMINE HYDROLASE"/>
    <property type="match status" value="1"/>
</dbReference>
<dbReference type="NCBIfam" id="NF003743">
    <property type="entry name" value="PRK05340.1"/>
    <property type="match status" value="1"/>
</dbReference>
<keyword evidence="2" id="KW-0444">Lipid biosynthesis</keyword>
<dbReference type="SUPFAM" id="SSF56300">
    <property type="entry name" value="Metallo-dependent phosphatases"/>
    <property type="match status" value="1"/>
</dbReference>
<comment type="catalytic activity">
    <reaction evidence="2">
        <text>UDP-2-N,3-O-bis[(3R)-3-hydroxytetradecanoyl]-alpha-D-glucosamine + H2O = 2-N,3-O-bis[(3R)-3-hydroxytetradecanoyl]-alpha-D-glucosaminyl 1-phosphate + UMP + 2 H(+)</text>
        <dbReference type="Rhea" id="RHEA:25213"/>
        <dbReference type="ChEBI" id="CHEBI:15377"/>
        <dbReference type="ChEBI" id="CHEBI:15378"/>
        <dbReference type="ChEBI" id="CHEBI:57865"/>
        <dbReference type="ChEBI" id="CHEBI:57957"/>
        <dbReference type="ChEBI" id="CHEBI:78847"/>
        <dbReference type="EC" id="3.6.1.54"/>
    </reaction>
</comment>
<comment type="cofactor">
    <cofactor evidence="2">
        <name>Mn(2+)</name>
        <dbReference type="ChEBI" id="CHEBI:29035"/>
    </cofactor>
    <text evidence="2">Binds 2 Mn(2+) ions per subunit in a binuclear metal center.</text>
</comment>
<comment type="pathway">
    <text evidence="2">Glycolipid biosynthesis; lipid IV(A) biosynthesis; lipid IV(A) from (3R)-3-hydroxytetradecanoyl-[acyl-carrier-protein] and UDP-N-acetyl-alpha-D-glucosamine: step 4/6.</text>
</comment>
<keyword evidence="2" id="KW-0464">Manganese</keyword>
<feature type="binding site" evidence="2">
    <location>
        <position position="41"/>
    </location>
    <ligand>
        <name>Mn(2+)</name>
        <dbReference type="ChEBI" id="CHEBI:29035"/>
        <label>2</label>
    </ligand>
</feature>
<keyword evidence="2" id="KW-0472">Membrane</keyword>
<keyword evidence="2" id="KW-0997">Cell inner membrane</keyword>
<proteinExistence type="inferred from homology"/>
<feature type="binding site" evidence="2">
    <location>
        <position position="79"/>
    </location>
    <ligand>
        <name>Mn(2+)</name>
        <dbReference type="ChEBI" id="CHEBI:29035"/>
        <label>2</label>
    </ligand>
</feature>
<dbReference type="NCBIfam" id="TIGR01854">
    <property type="entry name" value="lipid_A_lpxH"/>
    <property type="match status" value="1"/>
</dbReference>
<dbReference type="PANTHER" id="PTHR34990">
    <property type="entry name" value="UDP-2,3-DIACYLGLUCOSAMINE HYDROLASE-RELATED"/>
    <property type="match status" value="1"/>
</dbReference>
<dbReference type="CDD" id="cd07398">
    <property type="entry name" value="MPP_YbbF-LpxH"/>
    <property type="match status" value="1"/>
</dbReference>
<keyword evidence="2" id="KW-0443">Lipid metabolism</keyword>
<dbReference type="Gene3D" id="3.60.21.10">
    <property type="match status" value="1"/>
</dbReference>
<dbReference type="HAMAP" id="MF_00575">
    <property type="entry name" value="LpxH"/>
    <property type="match status" value="1"/>
</dbReference>
<feature type="binding site" evidence="2">
    <location>
        <position position="8"/>
    </location>
    <ligand>
        <name>Mn(2+)</name>
        <dbReference type="ChEBI" id="CHEBI:29035"/>
        <label>1</label>
    </ligand>
</feature>
<feature type="binding site" evidence="2">
    <location>
        <position position="167"/>
    </location>
    <ligand>
        <name>substrate</name>
    </ligand>
</feature>